<evidence type="ECO:0000313" key="2">
    <source>
        <dbReference type="EMBL" id="MDQ0568095.1"/>
    </source>
</evidence>
<keyword evidence="1" id="KW-0732">Signal</keyword>
<proteinExistence type="predicted"/>
<accession>A0ABU0NFA9</accession>
<dbReference type="EMBL" id="JAUSWP010000009">
    <property type="protein sequence ID" value="MDQ0568095.1"/>
    <property type="molecule type" value="Genomic_DNA"/>
</dbReference>
<feature type="signal peptide" evidence="1">
    <location>
        <begin position="1"/>
        <end position="20"/>
    </location>
</feature>
<protein>
    <recommendedName>
        <fullName evidence="4">Lipoprotein</fullName>
    </recommendedName>
</protein>
<name>A0ABU0NFA9_9MOLU</name>
<comment type="caution">
    <text evidence="2">The sequence shown here is derived from an EMBL/GenBank/DDBJ whole genome shotgun (WGS) entry which is preliminary data.</text>
</comment>
<dbReference type="Proteomes" id="UP001236620">
    <property type="component" value="Unassembled WGS sequence"/>
</dbReference>
<dbReference type="PROSITE" id="PS51257">
    <property type="entry name" value="PROKAR_LIPOPROTEIN"/>
    <property type="match status" value="1"/>
</dbReference>
<feature type="chain" id="PRO_5045999268" description="Lipoprotein" evidence="1">
    <location>
        <begin position="21"/>
        <end position="346"/>
    </location>
</feature>
<keyword evidence="3" id="KW-1185">Reference proteome</keyword>
<evidence type="ECO:0000313" key="3">
    <source>
        <dbReference type="Proteomes" id="UP001236620"/>
    </source>
</evidence>
<dbReference type="RefSeq" id="WP_307445520.1">
    <property type="nucleotide sequence ID" value="NZ_JAUSWP010000009.1"/>
</dbReference>
<evidence type="ECO:0008006" key="4">
    <source>
        <dbReference type="Google" id="ProtNLM"/>
    </source>
</evidence>
<reference evidence="2" key="1">
    <citation type="submission" date="2023-07" db="EMBL/GenBank/DDBJ databases">
        <title>Genomic Encyclopedia of Type Strains, Phase IV (KMG-IV): sequencing the most valuable type-strain genomes for metagenomic binning, comparative biology and taxonomic classification.</title>
        <authorList>
            <person name="Goeker M."/>
        </authorList>
    </citation>
    <scope>NUCLEOTIDE SEQUENCE [LARGE SCALE GENOMIC DNA]</scope>
    <source>
        <strain evidence="2">DSM 22019</strain>
    </source>
</reference>
<organism evidence="2 3">
    <name type="scientific">Mycoplasma yeatsii</name>
    <dbReference type="NCBI Taxonomy" id="51365"/>
    <lineage>
        <taxon>Bacteria</taxon>
        <taxon>Bacillati</taxon>
        <taxon>Mycoplasmatota</taxon>
        <taxon>Mollicutes</taxon>
        <taxon>Mycoplasmataceae</taxon>
        <taxon>Mycoplasma</taxon>
    </lineage>
</organism>
<gene>
    <name evidence="2" type="ORF">J2Z63_000744</name>
</gene>
<evidence type="ECO:0000256" key="1">
    <source>
        <dbReference type="SAM" id="SignalP"/>
    </source>
</evidence>
<sequence>MKKMLGMLSAISLLTTTSIATVSCNPVNQVTINKYEGLTSIKNERIWRSSQPFVSLEELKVIVSSSNENGDQDNNDQKEYAISRLKALAADNFMQGKFECWNDLQDAKLNFYKEVTPSIVNPLGYSKITEDDFKDGSDVDLRFIKFEFEKTKDKDKDKQVSAKLDLRTLPKFTAELKEGSNLKLHNVETDSSLRKWLGQSIVNIFDRHTPSIVGFLSSKGVNKVDDIKDLEKEIKESSRFNNLLKSIASYLSEVVKLVNSESGIIKFDNEKKEFSYTPRRNHILEFLQKEQKDKVFKILKQMLFKEKDQINYIDILDGFVFDKESDKSENDKILTTIKTKDQRNNG</sequence>